<dbReference type="RefSeq" id="XP_011187219.2">
    <property type="nucleotide sequence ID" value="XM_011188917.3"/>
</dbReference>
<evidence type="ECO:0000256" key="4">
    <source>
        <dbReference type="ARBA" id="ARBA00022729"/>
    </source>
</evidence>
<evidence type="ECO:0000256" key="1">
    <source>
        <dbReference type="ARBA" id="ARBA00004613"/>
    </source>
</evidence>
<dbReference type="OrthoDB" id="8004770at2759"/>
<dbReference type="GO" id="GO:0005615">
    <property type="term" value="C:extracellular space"/>
    <property type="evidence" value="ECO:0007669"/>
    <property type="project" value="TreeGrafter"/>
</dbReference>
<evidence type="ECO:0000313" key="6">
    <source>
        <dbReference type="EMBL" id="JAD09614.1"/>
    </source>
</evidence>
<comment type="similarity">
    <text evidence="2">Belongs to the PBP/GOBP family.</text>
</comment>
<dbReference type="Pfam" id="PF01395">
    <property type="entry name" value="PBP_GOBP"/>
    <property type="match status" value="1"/>
</dbReference>
<dbReference type="GeneID" id="105215142"/>
<dbReference type="CDD" id="cd23992">
    <property type="entry name" value="PBP_GOBP"/>
    <property type="match status" value="1"/>
</dbReference>
<dbReference type="SMART" id="SM00708">
    <property type="entry name" value="PhBP"/>
    <property type="match status" value="1"/>
</dbReference>
<dbReference type="GO" id="GO:0007608">
    <property type="term" value="P:sensory perception of smell"/>
    <property type="evidence" value="ECO:0007669"/>
    <property type="project" value="TreeGrafter"/>
</dbReference>
<reference evidence="6" key="1">
    <citation type="submission" date="2014-11" db="EMBL/GenBank/DDBJ databases">
        <authorList>
            <person name="Geib S."/>
        </authorList>
    </citation>
    <scope>NUCLEOTIDE SEQUENCE</scope>
</reference>
<dbReference type="SUPFAM" id="SSF47565">
    <property type="entry name" value="Insect pheromone/odorant-binding proteins"/>
    <property type="match status" value="1"/>
</dbReference>
<dbReference type="PANTHER" id="PTHR11857:SF43">
    <property type="entry name" value="GEO07291P1-RELATED"/>
    <property type="match status" value="1"/>
</dbReference>
<name>A0A0A1XDX9_ZEUCU</name>
<protein>
    <submittedName>
        <fullName evidence="6">Pheromone-binding protein-related protein 2</fullName>
    </submittedName>
</protein>
<comment type="subcellular location">
    <subcellularLocation>
        <location evidence="1">Secreted</location>
    </subcellularLocation>
</comment>
<feature type="chain" id="PRO_5005418494" evidence="5">
    <location>
        <begin position="25"/>
        <end position="184"/>
    </location>
</feature>
<accession>A0A0A1XDX9</accession>
<dbReference type="EMBL" id="GBXI01004678">
    <property type="protein sequence ID" value="JAD09614.1"/>
    <property type="molecule type" value="Transcribed_RNA"/>
</dbReference>
<evidence type="ECO:0000256" key="3">
    <source>
        <dbReference type="ARBA" id="ARBA00022525"/>
    </source>
</evidence>
<sequence>MANSSSALLIAGFICMMVVQSLDALNADVYKLSGKRKPLVTREDPAALEDYKRTKRQLPQPLQEFQDFITTSKTECAKEMNINPNELQKALLYEDQPTPKEKCMMECILKRMEVMNQDDTLSTSAVGRIADIIGDNNALITSIAMASAENCKKFITAENSCERAYQINKCIANEMKMRKIKLIY</sequence>
<keyword evidence="3" id="KW-0964">Secreted</keyword>
<dbReference type="InterPro" id="IPR006170">
    <property type="entry name" value="PBP/GOBP"/>
</dbReference>
<keyword evidence="4 5" id="KW-0732">Signal</keyword>
<gene>
    <name evidence="6" type="primary">Pbprp2_3</name>
    <name evidence="6" type="ORF">g.58084</name>
</gene>
<feature type="signal peptide" evidence="5">
    <location>
        <begin position="1"/>
        <end position="24"/>
    </location>
</feature>
<dbReference type="InterPro" id="IPR036728">
    <property type="entry name" value="PBP_GOBP_sf"/>
</dbReference>
<dbReference type="Gene3D" id="1.10.238.20">
    <property type="entry name" value="Pheromone/general odorant binding protein domain"/>
    <property type="match status" value="1"/>
</dbReference>
<organism evidence="6">
    <name type="scientific">Zeugodacus cucurbitae</name>
    <name type="common">Melon fruit fly</name>
    <name type="synonym">Bactrocera cucurbitae</name>
    <dbReference type="NCBI Taxonomy" id="28588"/>
    <lineage>
        <taxon>Eukaryota</taxon>
        <taxon>Metazoa</taxon>
        <taxon>Ecdysozoa</taxon>
        <taxon>Arthropoda</taxon>
        <taxon>Hexapoda</taxon>
        <taxon>Insecta</taxon>
        <taxon>Pterygota</taxon>
        <taxon>Neoptera</taxon>
        <taxon>Endopterygota</taxon>
        <taxon>Diptera</taxon>
        <taxon>Brachycera</taxon>
        <taxon>Muscomorpha</taxon>
        <taxon>Tephritoidea</taxon>
        <taxon>Tephritidae</taxon>
        <taxon>Zeugodacus</taxon>
        <taxon>Zeugodacus</taxon>
    </lineage>
</organism>
<dbReference type="GO" id="GO:0005549">
    <property type="term" value="F:odorant binding"/>
    <property type="evidence" value="ECO:0007669"/>
    <property type="project" value="InterPro"/>
</dbReference>
<reference evidence="6" key="2">
    <citation type="journal article" date="2015" name="Gigascience">
        <title>Reconstructing a comprehensive transcriptome assembly of a white-pupal translocated strain of the pest fruit fly Bactrocera cucurbitae.</title>
        <authorList>
            <person name="Sim S.B."/>
            <person name="Calla B."/>
            <person name="Hall B."/>
            <person name="DeRego T."/>
            <person name="Geib S.M."/>
        </authorList>
    </citation>
    <scope>NUCLEOTIDE SEQUENCE</scope>
</reference>
<dbReference type="AlphaFoldDB" id="A0A0A1XDX9"/>
<evidence type="ECO:0000256" key="5">
    <source>
        <dbReference type="SAM" id="SignalP"/>
    </source>
</evidence>
<proteinExistence type="inferred from homology"/>
<evidence type="ECO:0000256" key="2">
    <source>
        <dbReference type="ARBA" id="ARBA00008098"/>
    </source>
</evidence>
<dbReference type="SMR" id="A0A0A1XDX9"/>
<dbReference type="CTD" id="33039"/>
<dbReference type="PANTHER" id="PTHR11857">
    <property type="entry name" value="ODORANT BINDING PROTEIN-RELATED"/>
    <property type="match status" value="1"/>
</dbReference>